<dbReference type="InterPro" id="IPR029063">
    <property type="entry name" value="SAM-dependent_MTases_sf"/>
</dbReference>
<dbReference type="PANTHER" id="PTHR43861:SF1">
    <property type="entry name" value="TRANS-ACONITATE 2-METHYLTRANSFERASE"/>
    <property type="match status" value="1"/>
</dbReference>
<dbReference type="RefSeq" id="WP_009600678.1">
    <property type="nucleotide sequence ID" value="NZ_AEIU01000060.1"/>
</dbReference>
<dbReference type="EMBL" id="AEIU01000060">
    <property type="protein sequence ID" value="EFP97248.1"/>
    <property type="molecule type" value="Genomic_DNA"/>
</dbReference>
<evidence type="ECO:0000313" key="1">
    <source>
        <dbReference type="EMBL" id="EFP97248.1"/>
    </source>
</evidence>
<dbReference type="PANTHER" id="PTHR43861">
    <property type="entry name" value="TRANS-ACONITATE 2-METHYLTRANSFERASE-RELATED"/>
    <property type="match status" value="1"/>
</dbReference>
<dbReference type="SUPFAM" id="SSF53335">
    <property type="entry name" value="S-adenosyl-L-methionine-dependent methyltransferases"/>
    <property type="match status" value="1"/>
</dbReference>
<proteinExistence type="predicted"/>
<dbReference type="GO" id="GO:0008168">
    <property type="term" value="F:methyltransferase activity"/>
    <property type="evidence" value="ECO:0007669"/>
    <property type="project" value="UniProtKB-KW"/>
</dbReference>
<dbReference type="Pfam" id="PF13489">
    <property type="entry name" value="Methyltransf_23"/>
    <property type="match status" value="1"/>
</dbReference>
<dbReference type="eggNOG" id="COG2226">
    <property type="taxonomic scope" value="Bacteria"/>
</dbReference>
<comment type="caution">
    <text evidence="1">The sequence shown here is derived from an EMBL/GenBank/DDBJ whole genome shotgun (WGS) entry which is preliminary data.</text>
</comment>
<dbReference type="AlphaFoldDB" id="E3BI47"/>
<dbReference type="GO" id="GO:0032259">
    <property type="term" value="P:methylation"/>
    <property type="evidence" value="ECO:0007669"/>
    <property type="project" value="UniProtKB-KW"/>
</dbReference>
<dbReference type="Proteomes" id="UP000002943">
    <property type="component" value="Unassembled WGS sequence"/>
</dbReference>
<dbReference type="CDD" id="cd02440">
    <property type="entry name" value="AdoMet_MTases"/>
    <property type="match status" value="1"/>
</dbReference>
<sequence length="256" mass="29811">MNYEKEYYSNGNVQYDAAKELLTLIPTNPRSLLDIGCGSGKVSHLIYQKVSPKQMLSIDVSQAMLEEVEHRYPSSPIEFRHSDIAQFSSDEVYDVIISNSSFQWFKDYDASLNTIKRCLAPNGRVIIQTPYRQIWCPEVTQLMKVFFSAKYPSLNDEFRLPCMHLESDLAYQNMFEGYGFAVENLYTKAFTYHFSATEFKQFFMSGAYKVYTHKDSYTSELPTSFEHDLLQYLEQEIKEGQVYNVTIHRLLTSLKK</sequence>
<reference evidence="1 2" key="1">
    <citation type="journal article" date="2012" name="Int. J. Syst. Evol. Microbiol.">
        <title>Vibrio caribbeanicus sp. nov., isolated from the marine sponge Scleritoderma cyanea.</title>
        <authorList>
            <person name="Hoffmann M."/>
            <person name="Monday S.R."/>
            <person name="Allard M.W."/>
            <person name="Strain E.A."/>
            <person name="Whittaker P."/>
            <person name="Naum M."/>
            <person name="McCarthy P.J."/>
            <person name="Lopez J.V."/>
            <person name="Fischer M."/>
            <person name="Brown E.W."/>
        </authorList>
    </citation>
    <scope>NUCLEOTIDE SEQUENCE [LARGE SCALE GENOMIC DNA]</scope>
    <source>
        <strain evidence="1 2">ATCC BAA-2122</strain>
    </source>
</reference>
<protein>
    <submittedName>
        <fullName evidence="1">Methyltransferase type 11</fullName>
    </submittedName>
</protein>
<evidence type="ECO:0000313" key="2">
    <source>
        <dbReference type="Proteomes" id="UP000002943"/>
    </source>
</evidence>
<dbReference type="OrthoDB" id="9760689at2"/>
<keyword evidence="1" id="KW-0489">Methyltransferase</keyword>
<name>E3BI47_9VIBR</name>
<dbReference type="Gene3D" id="3.40.50.150">
    <property type="entry name" value="Vaccinia Virus protein VP39"/>
    <property type="match status" value="1"/>
</dbReference>
<accession>E3BI47</accession>
<keyword evidence="2" id="KW-1185">Reference proteome</keyword>
<dbReference type="STRING" id="796620.VIBC2010_09447"/>
<gene>
    <name evidence="1" type="ORF">VIBC2010_09447</name>
</gene>
<organism evidence="1 2">
    <name type="scientific">Vibrio caribbeanicus ATCC BAA-2122</name>
    <dbReference type="NCBI Taxonomy" id="796620"/>
    <lineage>
        <taxon>Bacteria</taxon>
        <taxon>Pseudomonadati</taxon>
        <taxon>Pseudomonadota</taxon>
        <taxon>Gammaproteobacteria</taxon>
        <taxon>Vibrionales</taxon>
        <taxon>Vibrionaceae</taxon>
        <taxon>Vibrio</taxon>
    </lineage>
</organism>
<keyword evidence="1" id="KW-0808">Transferase</keyword>